<evidence type="ECO:0000256" key="3">
    <source>
        <dbReference type="ARBA" id="ARBA00023125"/>
    </source>
</evidence>
<dbReference type="InterPro" id="IPR058163">
    <property type="entry name" value="LysR-type_TF_proteobact-type"/>
</dbReference>
<keyword evidence="3" id="KW-0238">DNA-binding</keyword>
<dbReference type="Proteomes" id="UP000255207">
    <property type="component" value="Unassembled WGS sequence"/>
</dbReference>
<comment type="caution">
    <text evidence="6">The sequence shown here is derived from an EMBL/GenBank/DDBJ whole genome shotgun (WGS) entry which is preliminary data.</text>
</comment>
<dbReference type="GO" id="GO:0006351">
    <property type="term" value="P:DNA-templated transcription"/>
    <property type="evidence" value="ECO:0007669"/>
    <property type="project" value="TreeGrafter"/>
</dbReference>
<dbReference type="SUPFAM" id="SSF46785">
    <property type="entry name" value="Winged helix' DNA-binding domain"/>
    <property type="match status" value="1"/>
</dbReference>
<name>A0A370LC89_9HYPH</name>
<accession>A0A370LC89</accession>
<dbReference type="GO" id="GO:0003700">
    <property type="term" value="F:DNA-binding transcription factor activity"/>
    <property type="evidence" value="ECO:0007669"/>
    <property type="project" value="InterPro"/>
</dbReference>
<dbReference type="AlphaFoldDB" id="A0A370LC89"/>
<feature type="domain" description="HTH lysR-type" evidence="5">
    <location>
        <begin position="6"/>
        <end position="63"/>
    </location>
</feature>
<dbReference type="InterPro" id="IPR005119">
    <property type="entry name" value="LysR_subst-bd"/>
</dbReference>
<dbReference type="Pfam" id="PF00126">
    <property type="entry name" value="HTH_1"/>
    <property type="match status" value="1"/>
</dbReference>
<dbReference type="EMBL" id="QQTP01000001">
    <property type="protein sequence ID" value="RDJ29583.1"/>
    <property type="molecule type" value="Genomic_DNA"/>
</dbReference>
<dbReference type="Gene3D" id="1.10.10.10">
    <property type="entry name" value="Winged helix-like DNA-binding domain superfamily/Winged helix DNA-binding domain"/>
    <property type="match status" value="1"/>
</dbReference>
<dbReference type="RefSeq" id="WP_114827695.1">
    <property type="nucleotide sequence ID" value="NZ_QQTO01000019.1"/>
</dbReference>
<evidence type="ECO:0000256" key="1">
    <source>
        <dbReference type="ARBA" id="ARBA00009437"/>
    </source>
</evidence>
<protein>
    <submittedName>
        <fullName evidence="6">LysR family transcriptional regulator</fullName>
    </submittedName>
</protein>
<dbReference type="SUPFAM" id="SSF53850">
    <property type="entry name" value="Periplasmic binding protein-like II"/>
    <property type="match status" value="1"/>
</dbReference>
<evidence type="ECO:0000256" key="4">
    <source>
        <dbReference type="ARBA" id="ARBA00023163"/>
    </source>
</evidence>
<dbReference type="PROSITE" id="PS50931">
    <property type="entry name" value="HTH_LYSR"/>
    <property type="match status" value="1"/>
</dbReference>
<dbReference type="PANTHER" id="PTHR30537">
    <property type="entry name" value="HTH-TYPE TRANSCRIPTIONAL REGULATOR"/>
    <property type="match status" value="1"/>
</dbReference>
<sequence length="295" mass="32597">MKRRPIPLNALRSFEAAARLGRMSAAAEELSVTHGAISRQIKHLEAILGVALFAGPRTKPRLTLAGQAFLPSLSSAFDQIETAVQTAMRAQDEVLDIGCLSTFLMRWLIPRLHRFRDLHPGIDVRLSATDYSANLKSERFDIEIAVEESPRPERGERRGRLLFQEWLGPVTRPDVAFRSAGDLSPSLLLQTKTRMNAWSMWSAAACIPAIDPAGAVFEHYYYTLEAAGAGLGICIAPWHLVMNDVEAGRLAAPLGFVKSDYCYVARTRMPANPKIERFCEWLAEEATGMAFPASA</sequence>
<dbReference type="OrthoDB" id="9793571at2"/>
<dbReference type="PRINTS" id="PR00039">
    <property type="entry name" value="HTHLYSR"/>
</dbReference>
<comment type="similarity">
    <text evidence="1">Belongs to the LysR transcriptional regulatory family.</text>
</comment>
<dbReference type="Pfam" id="PF03466">
    <property type="entry name" value="LysR_substrate"/>
    <property type="match status" value="1"/>
</dbReference>
<organism evidence="6 7">
    <name type="scientific">Bosea caraganae</name>
    <dbReference type="NCBI Taxonomy" id="2763117"/>
    <lineage>
        <taxon>Bacteria</taxon>
        <taxon>Pseudomonadati</taxon>
        <taxon>Pseudomonadota</taxon>
        <taxon>Alphaproteobacteria</taxon>
        <taxon>Hyphomicrobiales</taxon>
        <taxon>Boseaceae</taxon>
        <taxon>Bosea</taxon>
    </lineage>
</organism>
<evidence type="ECO:0000313" key="6">
    <source>
        <dbReference type="EMBL" id="RDJ29583.1"/>
    </source>
</evidence>
<dbReference type="Gene3D" id="3.40.190.10">
    <property type="entry name" value="Periplasmic binding protein-like II"/>
    <property type="match status" value="2"/>
</dbReference>
<dbReference type="GO" id="GO:0043565">
    <property type="term" value="F:sequence-specific DNA binding"/>
    <property type="evidence" value="ECO:0007669"/>
    <property type="project" value="TreeGrafter"/>
</dbReference>
<dbReference type="InterPro" id="IPR000847">
    <property type="entry name" value="LysR_HTH_N"/>
</dbReference>
<evidence type="ECO:0000313" key="7">
    <source>
        <dbReference type="Proteomes" id="UP000255207"/>
    </source>
</evidence>
<keyword evidence="7" id="KW-1185">Reference proteome</keyword>
<proteinExistence type="inferred from homology"/>
<evidence type="ECO:0000256" key="2">
    <source>
        <dbReference type="ARBA" id="ARBA00023015"/>
    </source>
</evidence>
<evidence type="ECO:0000259" key="5">
    <source>
        <dbReference type="PROSITE" id="PS50931"/>
    </source>
</evidence>
<gene>
    <name evidence="6" type="ORF">DWE98_03320</name>
</gene>
<dbReference type="InterPro" id="IPR036390">
    <property type="entry name" value="WH_DNA-bd_sf"/>
</dbReference>
<dbReference type="PANTHER" id="PTHR30537:SF74">
    <property type="entry name" value="HTH-TYPE TRANSCRIPTIONAL REGULATOR TRPI"/>
    <property type="match status" value="1"/>
</dbReference>
<keyword evidence="4" id="KW-0804">Transcription</keyword>
<keyword evidence="2" id="KW-0805">Transcription regulation</keyword>
<dbReference type="InterPro" id="IPR036388">
    <property type="entry name" value="WH-like_DNA-bd_sf"/>
</dbReference>
<reference evidence="7" key="1">
    <citation type="submission" date="2018-07" db="EMBL/GenBank/DDBJ databases">
        <authorList>
            <person name="Safronova V.I."/>
            <person name="Chirak E.R."/>
            <person name="Sazanova A.L."/>
        </authorList>
    </citation>
    <scope>NUCLEOTIDE SEQUENCE [LARGE SCALE GENOMIC DNA]</scope>
    <source>
        <strain evidence="7">RCAM04685</strain>
    </source>
</reference>